<keyword evidence="2" id="KW-0732">Signal</keyword>
<evidence type="ECO:0000313" key="3">
    <source>
        <dbReference type="EMBL" id="KHJ99257.1"/>
    </source>
</evidence>
<feature type="chain" id="PRO_5012475182" evidence="2">
    <location>
        <begin position="16"/>
        <end position="320"/>
    </location>
</feature>
<dbReference type="Proteomes" id="UP000053660">
    <property type="component" value="Unassembled WGS sequence"/>
</dbReference>
<keyword evidence="4" id="KW-1185">Reference proteome</keyword>
<sequence>MRLLLLLLAAKLAWAEESKAEPQPGMAIAQRLAETLPRLPNVIHSQMEGKPEQLREMISQMLGGGLISQLVVNPLGVAEGMGVQLSSLGINKTDVEKKMLIGSSNSSIVPLFPFTTNPPSTTERTMYLDGVPIKDFDQFVRNRNLEDRFSTKKPPTTTTPVPSANDIAAAVLDKIQISQAQAPILASRKLPPQDDFMRNLDSSMIDPLRLQEVNTLLRRAPQRFENPLISAPATIVQNLDPEVDEVVTSLRTGNVMNVERIRQLQNILQTYEQGLQTKELIAKRKQLQVLQNELAQQRKKIEEQKRMEEELRKKVWLNLK</sequence>
<evidence type="ECO:0000313" key="4">
    <source>
        <dbReference type="Proteomes" id="UP000053660"/>
    </source>
</evidence>
<dbReference type="OrthoDB" id="5811183at2759"/>
<protein>
    <submittedName>
        <fullName evidence="3">Uncharacterized protein</fullName>
    </submittedName>
</protein>
<gene>
    <name evidence="3" type="ORF">OESDEN_00746</name>
</gene>
<organism evidence="3 4">
    <name type="scientific">Oesophagostomum dentatum</name>
    <name type="common">Nodular worm</name>
    <dbReference type="NCBI Taxonomy" id="61180"/>
    <lineage>
        <taxon>Eukaryota</taxon>
        <taxon>Metazoa</taxon>
        <taxon>Ecdysozoa</taxon>
        <taxon>Nematoda</taxon>
        <taxon>Chromadorea</taxon>
        <taxon>Rhabditida</taxon>
        <taxon>Rhabditina</taxon>
        <taxon>Rhabditomorpha</taxon>
        <taxon>Strongyloidea</taxon>
        <taxon>Strongylidae</taxon>
        <taxon>Oesophagostomum</taxon>
    </lineage>
</organism>
<reference evidence="3 4" key="1">
    <citation type="submission" date="2014-03" db="EMBL/GenBank/DDBJ databases">
        <title>Draft genome of the hookworm Oesophagostomum dentatum.</title>
        <authorList>
            <person name="Mitreva M."/>
        </authorList>
    </citation>
    <scope>NUCLEOTIDE SEQUENCE [LARGE SCALE GENOMIC DNA]</scope>
    <source>
        <strain evidence="3 4">OD-Hann</strain>
    </source>
</reference>
<accession>A0A0B1TTV3</accession>
<proteinExistence type="predicted"/>
<keyword evidence="1" id="KW-0175">Coiled coil</keyword>
<evidence type="ECO:0000256" key="2">
    <source>
        <dbReference type="SAM" id="SignalP"/>
    </source>
</evidence>
<feature type="coiled-coil region" evidence="1">
    <location>
        <begin position="280"/>
        <end position="314"/>
    </location>
</feature>
<feature type="signal peptide" evidence="2">
    <location>
        <begin position="1"/>
        <end position="15"/>
    </location>
</feature>
<dbReference type="EMBL" id="KN549230">
    <property type="protein sequence ID" value="KHJ99257.1"/>
    <property type="molecule type" value="Genomic_DNA"/>
</dbReference>
<evidence type="ECO:0000256" key="1">
    <source>
        <dbReference type="SAM" id="Coils"/>
    </source>
</evidence>
<name>A0A0B1TTV3_OESDE</name>
<dbReference type="AlphaFoldDB" id="A0A0B1TTV3"/>